<evidence type="ECO:0000313" key="3">
    <source>
        <dbReference type="Proteomes" id="UP000281553"/>
    </source>
</evidence>
<keyword evidence="1" id="KW-0175">Coiled coil</keyword>
<accession>A0A3P7M039</accession>
<protein>
    <submittedName>
        <fullName evidence="2">Uncharacterized protein</fullName>
    </submittedName>
</protein>
<dbReference type="EMBL" id="UYRU01066749">
    <property type="protein sequence ID" value="VDN16693.1"/>
    <property type="molecule type" value="Genomic_DNA"/>
</dbReference>
<gene>
    <name evidence="2" type="ORF">DILT_LOCUS12524</name>
</gene>
<keyword evidence="3" id="KW-1185">Reference proteome</keyword>
<organism evidence="2 3">
    <name type="scientific">Dibothriocephalus latus</name>
    <name type="common">Fish tapeworm</name>
    <name type="synonym">Diphyllobothrium latum</name>
    <dbReference type="NCBI Taxonomy" id="60516"/>
    <lineage>
        <taxon>Eukaryota</taxon>
        <taxon>Metazoa</taxon>
        <taxon>Spiralia</taxon>
        <taxon>Lophotrochozoa</taxon>
        <taxon>Platyhelminthes</taxon>
        <taxon>Cestoda</taxon>
        <taxon>Eucestoda</taxon>
        <taxon>Diphyllobothriidea</taxon>
        <taxon>Diphyllobothriidae</taxon>
        <taxon>Dibothriocephalus</taxon>
    </lineage>
</organism>
<evidence type="ECO:0000256" key="1">
    <source>
        <dbReference type="SAM" id="Coils"/>
    </source>
</evidence>
<reference evidence="2 3" key="1">
    <citation type="submission" date="2018-11" db="EMBL/GenBank/DDBJ databases">
        <authorList>
            <consortium name="Pathogen Informatics"/>
        </authorList>
    </citation>
    <scope>NUCLEOTIDE SEQUENCE [LARGE SCALE GENOMIC DNA]</scope>
</reference>
<dbReference type="AlphaFoldDB" id="A0A3P7M039"/>
<dbReference type="Proteomes" id="UP000281553">
    <property type="component" value="Unassembled WGS sequence"/>
</dbReference>
<sequence length="199" mass="22940">MEKKGEEIQYLLDAVNNLERSRLDDRDKLLDSEKRCLQTVKELESSKRSMRQMECEVSRLRAAQVDSEEDIAQLTELKRNLEKEIEEMRASRQLDDQFAKKVEQLSATSDKITFDLFRKNEAYNAIQEVVASVKKDFQVYDKRGTFLDRKLIITLDELPPLLQESTSTDSFPIATVKITQSRRSACGFIINGPVCKQVA</sequence>
<name>A0A3P7M039_DIBLA</name>
<feature type="coiled-coil region" evidence="1">
    <location>
        <begin position="43"/>
        <end position="94"/>
    </location>
</feature>
<proteinExistence type="predicted"/>
<evidence type="ECO:0000313" key="2">
    <source>
        <dbReference type="EMBL" id="VDN16693.1"/>
    </source>
</evidence>
<dbReference type="OrthoDB" id="10566741at2759"/>